<evidence type="ECO:0000256" key="2">
    <source>
        <dbReference type="ARBA" id="ARBA00022801"/>
    </source>
</evidence>
<dbReference type="InterPro" id="IPR013094">
    <property type="entry name" value="AB_hydrolase_3"/>
</dbReference>
<feature type="active site" evidence="3">
    <location>
        <position position="119"/>
    </location>
</feature>
<dbReference type="PROSITE" id="PS01174">
    <property type="entry name" value="LIPASE_GDXG_SER"/>
    <property type="match status" value="1"/>
</dbReference>
<dbReference type="OrthoDB" id="408631at2759"/>
<accession>A0A5M8PR77</accession>
<dbReference type="PANTHER" id="PTHR48081">
    <property type="entry name" value="AB HYDROLASE SUPERFAMILY PROTEIN C4A8.06C"/>
    <property type="match status" value="1"/>
</dbReference>
<dbReference type="SUPFAM" id="SSF53474">
    <property type="entry name" value="alpha/beta-Hydrolases"/>
    <property type="match status" value="1"/>
</dbReference>
<dbReference type="AlphaFoldDB" id="A0A5M8PR77"/>
<evidence type="ECO:0000313" key="5">
    <source>
        <dbReference type="EMBL" id="KAA6411489.1"/>
    </source>
</evidence>
<sequence length="283" mass="31497">MLRHGYRRSPISWREISVKGAQGLWIIHNESQKPDLVVYYCHGGGFSMGSSYFYLEFLLALVSLLESDGGYRNPALFALEYTLVPDASFPTQLHQSIAGFEHVRSLVENASKICFSGDSAGATLVLSLLLHIASSPYYEKRRPGYAILISPWVSIVSPNNRDTPSDYLNANSLELYGRQYAGSEKNLSNPLMSPGTCKDRDWWSKASPSAGLSFLYGSEEVLGPETRNLVALLRKSGCCVCAREEPGEIHAWPVATLFLSDTQEERQKGLREIVKLIKQNIEV</sequence>
<dbReference type="EMBL" id="VXIT01000007">
    <property type="protein sequence ID" value="KAA6411489.1"/>
    <property type="molecule type" value="Genomic_DNA"/>
</dbReference>
<gene>
    <name evidence="5" type="ORF">FRX48_04769</name>
</gene>
<evidence type="ECO:0000256" key="1">
    <source>
        <dbReference type="ARBA" id="ARBA00010515"/>
    </source>
</evidence>
<feature type="domain" description="Alpha/beta hydrolase fold-3" evidence="4">
    <location>
        <begin position="38"/>
        <end position="252"/>
    </location>
</feature>
<dbReference type="Proteomes" id="UP000324767">
    <property type="component" value="Unassembled WGS sequence"/>
</dbReference>
<name>A0A5M8PR77_9LECA</name>
<keyword evidence="2 5" id="KW-0378">Hydrolase</keyword>
<evidence type="ECO:0000259" key="4">
    <source>
        <dbReference type="Pfam" id="PF07859"/>
    </source>
</evidence>
<comment type="similarity">
    <text evidence="1">Belongs to the 'GDXG' lipolytic enzyme family.</text>
</comment>
<proteinExistence type="inferred from homology"/>
<evidence type="ECO:0000256" key="3">
    <source>
        <dbReference type="PROSITE-ProRule" id="PRU10038"/>
    </source>
</evidence>
<dbReference type="PANTHER" id="PTHR48081:SF2">
    <property type="entry name" value="ALPHA_BETA-HYDROLASE"/>
    <property type="match status" value="1"/>
</dbReference>
<dbReference type="GO" id="GO:0016787">
    <property type="term" value="F:hydrolase activity"/>
    <property type="evidence" value="ECO:0007669"/>
    <property type="project" value="UniProtKB-KW"/>
</dbReference>
<dbReference type="InterPro" id="IPR033140">
    <property type="entry name" value="Lipase_GDXG_put_SER_AS"/>
</dbReference>
<comment type="caution">
    <text evidence="5">The sequence shown here is derived from an EMBL/GenBank/DDBJ whole genome shotgun (WGS) entry which is preliminary data.</text>
</comment>
<dbReference type="Gene3D" id="3.40.50.1820">
    <property type="entry name" value="alpha/beta hydrolase"/>
    <property type="match status" value="1"/>
</dbReference>
<dbReference type="Pfam" id="PF07859">
    <property type="entry name" value="Abhydrolase_3"/>
    <property type="match status" value="1"/>
</dbReference>
<dbReference type="InterPro" id="IPR050300">
    <property type="entry name" value="GDXG_lipolytic_enzyme"/>
</dbReference>
<protein>
    <submittedName>
        <fullName evidence="5">Alpha beta-hydrolase</fullName>
    </submittedName>
</protein>
<reference evidence="5 6" key="1">
    <citation type="submission" date="2019-09" db="EMBL/GenBank/DDBJ databases">
        <title>The hologenome of the rock-dwelling lichen Lasallia pustulata.</title>
        <authorList>
            <person name="Greshake Tzovaras B."/>
            <person name="Segers F."/>
            <person name="Bicker A."/>
            <person name="Dal Grande F."/>
            <person name="Otte J."/>
            <person name="Hankeln T."/>
            <person name="Schmitt I."/>
            <person name="Ebersberger I."/>
        </authorList>
    </citation>
    <scope>NUCLEOTIDE SEQUENCE [LARGE SCALE GENOMIC DNA]</scope>
    <source>
        <strain evidence="5">A1-1</strain>
    </source>
</reference>
<evidence type="ECO:0000313" key="6">
    <source>
        <dbReference type="Proteomes" id="UP000324767"/>
    </source>
</evidence>
<dbReference type="InterPro" id="IPR029058">
    <property type="entry name" value="AB_hydrolase_fold"/>
</dbReference>
<organism evidence="5 6">
    <name type="scientific">Lasallia pustulata</name>
    <dbReference type="NCBI Taxonomy" id="136370"/>
    <lineage>
        <taxon>Eukaryota</taxon>
        <taxon>Fungi</taxon>
        <taxon>Dikarya</taxon>
        <taxon>Ascomycota</taxon>
        <taxon>Pezizomycotina</taxon>
        <taxon>Lecanoromycetes</taxon>
        <taxon>OSLEUM clade</taxon>
        <taxon>Umbilicariomycetidae</taxon>
        <taxon>Umbilicariales</taxon>
        <taxon>Umbilicariaceae</taxon>
        <taxon>Lasallia</taxon>
    </lineage>
</organism>